<sequence length="303" mass="32621">MSLTEKIEALKVAAAEQTHASQNLAEEVAGKMGAIDAKTDEAKAICSNAAGLLLNQAKNVIAWTKPDALITLYPAKKIGIEDPTIDYGTYAIADSFNPTKLGQDSLVHIADFDSPNWTGGKESWTGTPRNTNTSSWEKQLLKDASGNPCFFNIMDLNHYPRFQSLHAKSNVLKLGADKIPFLILRFTVEGQTHGVNRTFIELLVNSNGASSNYIKQNSDGTFDSHTPKSIVYGGGFISKGFPISLESAGNGDAAGLYNGTALIPMSTLHSGNQEILMVNVGFKTLHIHSFGLAHLDPQGLEID</sequence>
<dbReference type="Proteomes" id="UP000076587">
    <property type="component" value="Unassembled WGS sequence"/>
</dbReference>
<name>A0A166Z895_9GAMM</name>
<evidence type="ECO:0000313" key="2">
    <source>
        <dbReference type="Proteomes" id="UP000076587"/>
    </source>
</evidence>
<gene>
    <name evidence="1" type="ORF">N482_18080</name>
</gene>
<organism evidence="1 2">
    <name type="scientific">Pseudoalteromonas luteoviolacea NCIMB 1942</name>
    <dbReference type="NCBI Taxonomy" id="1365253"/>
    <lineage>
        <taxon>Bacteria</taxon>
        <taxon>Pseudomonadati</taxon>
        <taxon>Pseudomonadota</taxon>
        <taxon>Gammaproteobacteria</taxon>
        <taxon>Alteromonadales</taxon>
        <taxon>Pseudoalteromonadaceae</taxon>
        <taxon>Pseudoalteromonas</taxon>
    </lineage>
</organism>
<dbReference type="RefSeq" id="WP_063378713.1">
    <property type="nucleotide sequence ID" value="NZ_AUXT01000199.1"/>
</dbReference>
<proteinExistence type="predicted"/>
<evidence type="ECO:0000313" key="1">
    <source>
        <dbReference type="EMBL" id="KZN44041.1"/>
    </source>
</evidence>
<dbReference type="AlphaFoldDB" id="A0A166Z895"/>
<dbReference type="EMBL" id="AUXT01000199">
    <property type="protein sequence ID" value="KZN44041.1"/>
    <property type="molecule type" value="Genomic_DNA"/>
</dbReference>
<comment type="caution">
    <text evidence="1">The sequence shown here is derived from an EMBL/GenBank/DDBJ whole genome shotgun (WGS) entry which is preliminary data.</text>
</comment>
<accession>A0A166Z895</accession>
<protein>
    <submittedName>
        <fullName evidence="1">Uncharacterized protein</fullName>
    </submittedName>
</protein>
<reference evidence="1 2" key="1">
    <citation type="submission" date="2013-07" db="EMBL/GenBank/DDBJ databases">
        <title>Comparative Genomic and Metabolomic Analysis of Twelve Strains of Pseudoalteromonas luteoviolacea.</title>
        <authorList>
            <person name="Vynne N.G."/>
            <person name="Mansson M."/>
            <person name="Gram L."/>
        </authorList>
    </citation>
    <scope>NUCLEOTIDE SEQUENCE [LARGE SCALE GENOMIC DNA]</scope>
    <source>
        <strain evidence="1 2">NCIMB 1942</strain>
    </source>
</reference>
<dbReference type="PATRIC" id="fig|1365253.3.peg.4370"/>
<dbReference type="OrthoDB" id="9768004at2"/>